<evidence type="ECO:0000256" key="3">
    <source>
        <dbReference type="ARBA" id="ARBA00022692"/>
    </source>
</evidence>
<evidence type="ECO:0000256" key="4">
    <source>
        <dbReference type="ARBA" id="ARBA00022989"/>
    </source>
</evidence>
<feature type="transmembrane region" description="Helical" evidence="6">
    <location>
        <begin position="64"/>
        <end position="81"/>
    </location>
</feature>
<evidence type="ECO:0000313" key="8">
    <source>
        <dbReference type="EMBL" id="CAG9325168.1"/>
    </source>
</evidence>
<protein>
    <recommendedName>
        <fullName evidence="7">Major facilitator superfamily (MFS) profile domain-containing protein</fullName>
    </recommendedName>
</protein>
<dbReference type="EMBL" id="CAJZBQ010000037">
    <property type="protein sequence ID" value="CAG9325168.1"/>
    <property type="molecule type" value="Genomic_DNA"/>
</dbReference>
<evidence type="ECO:0000313" key="9">
    <source>
        <dbReference type="Proteomes" id="UP001162131"/>
    </source>
</evidence>
<sequence>MTTRSVNVIVEDFLNQIGWGKYQNIMALQCGLAWTTTQMWEVLIGLLLGLVADDWNLSIQMEGYLATSMQLGIMMGSYIWCYLSDRFGRMFSFKKSAVLLTLTSFLLIFSPEYYSFLVFLFFMGFSIGGELTVGGAVFSEFCPPKDINKLASLSFTWGVGGVFAALIGIFCTEQNFLPITSWRIMIAIAFLYEFCIMCFRFKMDETPFYLGCSGNIDKAEKIIEKIAKTNNYNLQKPLVLQTHIEYGENNKKSILGLLKLLFSEKYTKNSIFFAFIYFFLASGYTNMLYFMPLFLDGYSLTERYLIIMLQQMCAIPGTIVSSYLCKSSLGSKHTLSIGILFSAIFCILFYMANEFATILTFTSLLILVIMLAYGTLYMITPESYPIEIKSTGCGWSNACGRTGGLLTPIATGWLLSMNNGKPIVLALCSLYFLISGISSFFIQESKMLNKGSLFIYEKIDISMQPN</sequence>
<reference evidence="8" key="1">
    <citation type="submission" date="2021-09" db="EMBL/GenBank/DDBJ databases">
        <authorList>
            <consortium name="AG Swart"/>
            <person name="Singh M."/>
            <person name="Singh A."/>
            <person name="Seah K."/>
            <person name="Emmerich C."/>
        </authorList>
    </citation>
    <scope>NUCLEOTIDE SEQUENCE</scope>
    <source>
        <strain evidence="8">ATCC30299</strain>
    </source>
</reference>
<name>A0AAU9JHJ4_9CILI</name>
<feature type="transmembrane region" description="Helical" evidence="6">
    <location>
        <begin position="423"/>
        <end position="442"/>
    </location>
</feature>
<dbReference type="InterPro" id="IPR036259">
    <property type="entry name" value="MFS_trans_sf"/>
</dbReference>
<feature type="transmembrane region" description="Helical" evidence="6">
    <location>
        <begin position="31"/>
        <end position="52"/>
    </location>
</feature>
<feature type="transmembrane region" description="Helical" evidence="6">
    <location>
        <begin position="334"/>
        <end position="352"/>
    </location>
</feature>
<accession>A0AAU9JHJ4</accession>
<dbReference type="PROSITE" id="PS50850">
    <property type="entry name" value="MFS"/>
    <property type="match status" value="1"/>
</dbReference>
<keyword evidence="3 6" id="KW-0812">Transmembrane</keyword>
<dbReference type="SUPFAM" id="SSF103473">
    <property type="entry name" value="MFS general substrate transporter"/>
    <property type="match status" value="1"/>
</dbReference>
<feature type="transmembrane region" description="Helical" evidence="6">
    <location>
        <begin position="271"/>
        <end position="292"/>
    </location>
</feature>
<evidence type="ECO:0000256" key="5">
    <source>
        <dbReference type="ARBA" id="ARBA00023136"/>
    </source>
</evidence>
<feature type="transmembrane region" description="Helical" evidence="6">
    <location>
        <begin position="93"/>
        <end position="110"/>
    </location>
</feature>
<feature type="domain" description="Major facilitator superfamily (MFS) profile" evidence="7">
    <location>
        <begin position="1"/>
        <end position="447"/>
    </location>
</feature>
<dbReference type="CDD" id="cd17316">
    <property type="entry name" value="MFS_SV2_like"/>
    <property type="match status" value="1"/>
</dbReference>
<feature type="transmembrane region" description="Helical" evidence="6">
    <location>
        <begin position="182"/>
        <end position="201"/>
    </location>
</feature>
<dbReference type="Gene3D" id="1.20.1250.20">
    <property type="entry name" value="MFS general substrate transporter like domains"/>
    <property type="match status" value="1"/>
</dbReference>
<comment type="caution">
    <text evidence="8">The sequence shown here is derived from an EMBL/GenBank/DDBJ whole genome shotgun (WGS) entry which is preliminary data.</text>
</comment>
<dbReference type="PANTHER" id="PTHR23511">
    <property type="entry name" value="SYNAPTIC VESICLE GLYCOPROTEIN 2"/>
    <property type="match status" value="1"/>
</dbReference>
<dbReference type="Pfam" id="PF07690">
    <property type="entry name" value="MFS_1"/>
    <property type="match status" value="1"/>
</dbReference>
<keyword evidence="2" id="KW-0813">Transport</keyword>
<dbReference type="PANTHER" id="PTHR23511:SF5">
    <property type="entry name" value="MAJOR FACILITATOR-TYPE TRANSPORTER HXNZ-RELATED"/>
    <property type="match status" value="1"/>
</dbReference>
<keyword evidence="5 6" id="KW-0472">Membrane</keyword>
<dbReference type="Proteomes" id="UP001162131">
    <property type="component" value="Unassembled WGS sequence"/>
</dbReference>
<dbReference type="InterPro" id="IPR011701">
    <property type="entry name" value="MFS"/>
</dbReference>
<dbReference type="GO" id="GO:0016020">
    <property type="term" value="C:membrane"/>
    <property type="evidence" value="ECO:0007669"/>
    <property type="project" value="UniProtKB-SubCell"/>
</dbReference>
<keyword evidence="9" id="KW-1185">Reference proteome</keyword>
<feature type="transmembrane region" description="Helical" evidence="6">
    <location>
        <begin position="150"/>
        <end position="170"/>
    </location>
</feature>
<comment type="subcellular location">
    <subcellularLocation>
        <location evidence="1">Membrane</location>
        <topology evidence="1">Multi-pass membrane protein</topology>
    </subcellularLocation>
</comment>
<evidence type="ECO:0000256" key="1">
    <source>
        <dbReference type="ARBA" id="ARBA00004141"/>
    </source>
</evidence>
<dbReference type="AlphaFoldDB" id="A0AAU9JHJ4"/>
<feature type="transmembrane region" description="Helical" evidence="6">
    <location>
        <begin position="116"/>
        <end position="138"/>
    </location>
</feature>
<keyword evidence="4 6" id="KW-1133">Transmembrane helix</keyword>
<feature type="transmembrane region" description="Helical" evidence="6">
    <location>
        <begin position="358"/>
        <end position="379"/>
    </location>
</feature>
<gene>
    <name evidence="8" type="ORF">BSTOLATCC_MIC37914</name>
</gene>
<evidence type="ECO:0000256" key="6">
    <source>
        <dbReference type="SAM" id="Phobius"/>
    </source>
</evidence>
<organism evidence="8 9">
    <name type="scientific">Blepharisma stoltei</name>
    <dbReference type="NCBI Taxonomy" id="1481888"/>
    <lineage>
        <taxon>Eukaryota</taxon>
        <taxon>Sar</taxon>
        <taxon>Alveolata</taxon>
        <taxon>Ciliophora</taxon>
        <taxon>Postciliodesmatophora</taxon>
        <taxon>Heterotrichea</taxon>
        <taxon>Heterotrichida</taxon>
        <taxon>Blepharismidae</taxon>
        <taxon>Blepharisma</taxon>
    </lineage>
</organism>
<dbReference type="InterPro" id="IPR020846">
    <property type="entry name" value="MFS_dom"/>
</dbReference>
<proteinExistence type="predicted"/>
<evidence type="ECO:0000259" key="7">
    <source>
        <dbReference type="PROSITE" id="PS50850"/>
    </source>
</evidence>
<evidence type="ECO:0000256" key="2">
    <source>
        <dbReference type="ARBA" id="ARBA00022448"/>
    </source>
</evidence>
<dbReference type="GO" id="GO:0022857">
    <property type="term" value="F:transmembrane transporter activity"/>
    <property type="evidence" value="ECO:0007669"/>
    <property type="project" value="InterPro"/>
</dbReference>